<feature type="compositionally biased region" description="Low complexity" evidence="1">
    <location>
        <begin position="159"/>
        <end position="170"/>
    </location>
</feature>
<feature type="region of interest" description="Disordered" evidence="1">
    <location>
        <begin position="1"/>
        <end position="20"/>
    </location>
</feature>
<evidence type="ECO:0000313" key="2">
    <source>
        <dbReference type="Ensembl" id="ENSMFAP00000053520.1"/>
    </source>
</evidence>
<feature type="compositionally biased region" description="Polar residues" evidence="1">
    <location>
        <begin position="1"/>
        <end position="12"/>
    </location>
</feature>
<reference evidence="2" key="2">
    <citation type="submission" date="2025-08" db="UniProtKB">
        <authorList>
            <consortium name="Ensembl"/>
        </authorList>
    </citation>
    <scope>IDENTIFICATION</scope>
</reference>
<protein>
    <submittedName>
        <fullName evidence="2">Uncharacterized protein</fullName>
    </submittedName>
</protein>
<reference evidence="2" key="3">
    <citation type="submission" date="2025-09" db="UniProtKB">
        <authorList>
            <consortium name="Ensembl"/>
        </authorList>
    </citation>
    <scope>IDENTIFICATION</scope>
</reference>
<evidence type="ECO:0000256" key="1">
    <source>
        <dbReference type="SAM" id="MobiDB-lite"/>
    </source>
</evidence>
<dbReference type="Proteomes" id="UP000233100">
    <property type="component" value="Chromosome 10"/>
</dbReference>
<dbReference type="AlphaFoldDB" id="A0A7N9CVE0"/>
<dbReference type="PANTHER" id="PTHR12138:SF162">
    <property type="entry name" value="CHROMOSOME UNDETERMINED SCAFFOLD_275, WHOLE GENOME SHOTGUN SEQUENCE"/>
    <property type="match status" value="1"/>
</dbReference>
<sequence>AYQSDSRYFQNNSSPSSSWDSTCTVNGDGVAVELAVAATHTSALRAPWEGSLLLLFFFFLDGVSLLLPRLECNGVISAHRNLCLLGSNHSPAPASGVAGITGARHHAWLIFFVFLVEMGFHNVSQAGLELLTSGDPPASASQSAGMRGPSQHTRLGRISSSQPSSALSAPRGQGPWTRACVHFCSSVPQKRT</sequence>
<proteinExistence type="predicted"/>
<name>A0A7N9CVE0_MACFA</name>
<dbReference type="GeneTree" id="ENSGT01120000271815"/>
<feature type="region of interest" description="Disordered" evidence="1">
    <location>
        <begin position="136"/>
        <end position="175"/>
    </location>
</feature>
<evidence type="ECO:0000313" key="3">
    <source>
        <dbReference type="Proteomes" id="UP000233100"/>
    </source>
</evidence>
<reference evidence="2 3" key="1">
    <citation type="submission" date="2013-03" db="EMBL/GenBank/DDBJ databases">
        <authorList>
            <person name="Warren W."/>
            <person name="Wilson R.K."/>
        </authorList>
    </citation>
    <scope>NUCLEOTIDE SEQUENCE</scope>
</reference>
<keyword evidence="3" id="KW-1185">Reference proteome</keyword>
<organism evidence="2 3">
    <name type="scientific">Macaca fascicularis</name>
    <name type="common">Crab-eating macaque</name>
    <name type="synonym">Cynomolgus monkey</name>
    <dbReference type="NCBI Taxonomy" id="9541"/>
    <lineage>
        <taxon>Eukaryota</taxon>
        <taxon>Metazoa</taxon>
        <taxon>Chordata</taxon>
        <taxon>Craniata</taxon>
        <taxon>Vertebrata</taxon>
        <taxon>Euteleostomi</taxon>
        <taxon>Mammalia</taxon>
        <taxon>Eutheria</taxon>
        <taxon>Euarchontoglires</taxon>
        <taxon>Primates</taxon>
        <taxon>Haplorrhini</taxon>
        <taxon>Catarrhini</taxon>
        <taxon>Cercopithecidae</taxon>
        <taxon>Cercopithecinae</taxon>
        <taxon>Macaca</taxon>
    </lineage>
</organism>
<dbReference type="Ensembl" id="ENSMFAT00000072345.1">
    <property type="protein sequence ID" value="ENSMFAP00000053520.1"/>
    <property type="gene ID" value="ENSMFAG00000058764.1"/>
</dbReference>
<dbReference type="PRINTS" id="PR02045">
    <property type="entry name" value="F138DOMAIN"/>
</dbReference>
<accession>A0A7N9CVE0</accession>
<dbReference type="PANTHER" id="PTHR12138">
    <property type="entry name" value="PRIMATE-EXPANDED PROTEIN FAMILY"/>
    <property type="match status" value="1"/>
</dbReference>